<dbReference type="EMBL" id="CP088147">
    <property type="protein sequence ID" value="UTU50481.1"/>
    <property type="molecule type" value="Genomic_DNA"/>
</dbReference>
<dbReference type="KEGG" id="mcic:A4R28_04655"/>
<evidence type="ECO:0000313" key="4">
    <source>
        <dbReference type="Proteomes" id="UP001060070"/>
    </source>
</evidence>
<accession>A0AB38T7K6</accession>
<keyword evidence="4" id="KW-1185">Reference proteome</keyword>
<evidence type="ECO:0000256" key="1">
    <source>
        <dbReference type="SAM" id="MobiDB-lite"/>
    </source>
</evidence>
<reference evidence="3 4" key="1">
    <citation type="journal article" date="2022" name="Microbiol. Resour. Announc.">
        <title>Complete Genome Sequence of Mesorhizobium ciceri Strain R30, a Rhizobium Used as a Commercial Inoculant for Chickpea in Argentina.</title>
        <authorList>
            <person name="Foresto E."/>
            <person name="Revale S."/>
            <person name="Primo E."/>
            <person name="Nievas F."/>
            <person name="Carezzano E."/>
            <person name="Puente M."/>
            <person name="Alzari P."/>
            <person name="Mart M."/>
            <person name="Ben-Assaya M."/>
            <person name="Mornico D."/>
            <person name="Santoro M."/>
            <person name="Mart F."/>
            <person name="Giordano W."/>
            <person name="Bogino P."/>
        </authorList>
    </citation>
    <scope>NUCLEOTIDE SEQUENCE [LARGE SCALE GENOMIC DNA]</scope>
    <source>
        <strain evidence="3 4">R30</strain>
    </source>
</reference>
<dbReference type="Proteomes" id="UP001060070">
    <property type="component" value="Chromosome"/>
</dbReference>
<feature type="chain" id="PRO_5044226159" description="Invasion associated locus B family protein" evidence="2">
    <location>
        <begin position="31"/>
        <end position="221"/>
    </location>
</feature>
<name>A0AB38T7K6_9HYPH</name>
<evidence type="ECO:0000313" key="3">
    <source>
        <dbReference type="EMBL" id="UTU50481.1"/>
    </source>
</evidence>
<evidence type="ECO:0008006" key="5">
    <source>
        <dbReference type="Google" id="ProtNLM"/>
    </source>
</evidence>
<feature type="compositionally biased region" description="Pro residues" evidence="1">
    <location>
        <begin position="41"/>
        <end position="54"/>
    </location>
</feature>
<evidence type="ECO:0000256" key="2">
    <source>
        <dbReference type="SAM" id="SignalP"/>
    </source>
</evidence>
<organism evidence="3 4">
    <name type="scientific">Mesorhizobium ciceri</name>
    <dbReference type="NCBI Taxonomy" id="39645"/>
    <lineage>
        <taxon>Bacteria</taxon>
        <taxon>Pseudomonadati</taxon>
        <taxon>Pseudomonadota</taxon>
        <taxon>Alphaproteobacteria</taxon>
        <taxon>Hyphomicrobiales</taxon>
        <taxon>Phyllobacteriaceae</taxon>
        <taxon>Mesorhizobium</taxon>
    </lineage>
</organism>
<proteinExistence type="predicted"/>
<sequence>MMRPFRFADLGAVGALAALIAGPFPGNALAQTAPAQAAPAQPAPAQPAPQPEPAAPAQTAPKLETFGRWSTLVDEVDTGEDLRKTCAASTAFIGAGGESGVLTLIITNGDALPPDAYPSVTIAVDNKALPAGKSVAATFGDDKGRVTAKLHSDGAVNGRLSWTVDNQSKTSLALLRAMRRASVLDVSFGDAPVGSISMDGFTKAYRSLGASCGFPTADVAP</sequence>
<dbReference type="RefSeq" id="WP_024504683.1">
    <property type="nucleotide sequence ID" value="NZ_CP015062.1"/>
</dbReference>
<protein>
    <recommendedName>
        <fullName evidence="5">Invasion associated locus B family protein</fullName>
    </recommendedName>
</protein>
<gene>
    <name evidence="3" type="ORF">LRP29_23765</name>
</gene>
<feature type="signal peptide" evidence="2">
    <location>
        <begin position="1"/>
        <end position="30"/>
    </location>
</feature>
<dbReference type="AlphaFoldDB" id="A0AB38T7K6"/>
<feature type="region of interest" description="Disordered" evidence="1">
    <location>
        <begin position="32"/>
        <end position="63"/>
    </location>
</feature>
<keyword evidence="2" id="KW-0732">Signal</keyword>